<dbReference type="InterPro" id="IPR036390">
    <property type="entry name" value="WH_DNA-bd_sf"/>
</dbReference>
<evidence type="ECO:0000256" key="1">
    <source>
        <dbReference type="ARBA" id="ARBA00023015"/>
    </source>
</evidence>
<dbReference type="Pfam" id="PF09339">
    <property type="entry name" value="HTH_IclR"/>
    <property type="match status" value="1"/>
</dbReference>
<dbReference type="SUPFAM" id="SSF55781">
    <property type="entry name" value="GAF domain-like"/>
    <property type="match status" value="1"/>
</dbReference>
<dbReference type="GO" id="GO:0045892">
    <property type="term" value="P:negative regulation of DNA-templated transcription"/>
    <property type="evidence" value="ECO:0007669"/>
    <property type="project" value="TreeGrafter"/>
</dbReference>
<keyword evidence="7" id="KW-1185">Reference proteome</keyword>
<sequence length="263" mass="28285">MAEADQKKSYRFVSGFARGLSVIEAFGPTARQLTVADVAVRTGLDRAVARRLLLTLQELGFVTVDRRKYELTPRILHLGYSYLATVGLDGATQPFLDRLSREIGDTVSLSVLSGDRVVFIARSDAFAGHAEAGRISYTITPGMTVAAYASASGRMLLSALPPADAQAILARSDLTRLTPHTETDPARLAALIAEARAQGYALNEQETELDLLGASVLVRSRSGRPVAALNTSSYLGRIDRQRMVADVIPKLQACAEQLTGILL</sequence>
<dbReference type="Gene3D" id="3.30.450.40">
    <property type="match status" value="1"/>
</dbReference>
<dbReference type="RefSeq" id="WP_136960795.1">
    <property type="nucleotide sequence ID" value="NZ_CP039690.1"/>
</dbReference>
<feature type="domain" description="HTH iclR-type" evidence="4">
    <location>
        <begin position="13"/>
        <end position="73"/>
    </location>
</feature>
<dbReference type="SUPFAM" id="SSF46785">
    <property type="entry name" value="Winged helix' DNA-binding domain"/>
    <property type="match status" value="1"/>
</dbReference>
<evidence type="ECO:0000259" key="4">
    <source>
        <dbReference type="PROSITE" id="PS51077"/>
    </source>
</evidence>
<dbReference type="InterPro" id="IPR036388">
    <property type="entry name" value="WH-like_DNA-bd_sf"/>
</dbReference>
<dbReference type="InterPro" id="IPR029016">
    <property type="entry name" value="GAF-like_dom_sf"/>
</dbReference>
<evidence type="ECO:0000313" key="6">
    <source>
        <dbReference type="EMBL" id="QCI65348.1"/>
    </source>
</evidence>
<feature type="domain" description="IclR-ED" evidence="5">
    <location>
        <begin position="74"/>
        <end position="263"/>
    </location>
</feature>
<dbReference type="Gene3D" id="1.10.10.10">
    <property type="entry name" value="Winged helix-like DNA-binding domain superfamily/Winged helix DNA-binding domain"/>
    <property type="match status" value="1"/>
</dbReference>
<dbReference type="OrthoDB" id="9807558at2"/>
<keyword evidence="2" id="KW-0238">DNA-binding</keyword>
<dbReference type="SMART" id="SM00346">
    <property type="entry name" value="HTH_ICLR"/>
    <property type="match status" value="1"/>
</dbReference>
<dbReference type="PROSITE" id="PS51078">
    <property type="entry name" value="ICLR_ED"/>
    <property type="match status" value="1"/>
</dbReference>
<evidence type="ECO:0000313" key="7">
    <source>
        <dbReference type="Proteomes" id="UP000298781"/>
    </source>
</evidence>
<organism evidence="6 7">
    <name type="scientific">Phreatobacter stygius</name>
    <dbReference type="NCBI Taxonomy" id="1940610"/>
    <lineage>
        <taxon>Bacteria</taxon>
        <taxon>Pseudomonadati</taxon>
        <taxon>Pseudomonadota</taxon>
        <taxon>Alphaproteobacteria</taxon>
        <taxon>Hyphomicrobiales</taxon>
        <taxon>Phreatobacteraceae</taxon>
        <taxon>Phreatobacter</taxon>
    </lineage>
</organism>
<protein>
    <submittedName>
        <fullName evidence="6">IclR family transcriptional regulator</fullName>
    </submittedName>
</protein>
<evidence type="ECO:0000259" key="5">
    <source>
        <dbReference type="PROSITE" id="PS51078"/>
    </source>
</evidence>
<dbReference type="GO" id="GO:0003700">
    <property type="term" value="F:DNA-binding transcription factor activity"/>
    <property type="evidence" value="ECO:0007669"/>
    <property type="project" value="TreeGrafter"/>
</dbReference>
<dbReference type="PROSITE" id="PS51077">
    <property type="entry name" value="HTH_ICLR"/>
    <property type="match status" value="1"/>
</dbReference>
<dbReference type="EMBL" id="CP039690">
    <property type="protein sequence ID" value="QCI65348.1"/>
    <property type="molecule type" value="Genomic_DNA"/>
</dbReference>
<dbReference type="InterPro" id="IPR005471">
    <property type="entry name" value="Tscrpt_reg_IclR_N"/>
</dbReference>
<dbReference type="InterPro" id="IPR050707">
    <property type="entry name" value="HTH_MetabolicPath_Reg"/>
</dbReference>
<reference evidence="6 7" key="1">
    <citation type="submission" date="2019-04" db="EMBL/GenBank/DDBJ databases">
        <title>Phreatobacter aquaticus sp. nov.</title>
        <authorList>
            <person name="Choi A."/>
        </authorList>
    </citation>
    <scope>NUCLEOTIDE SEQUENCE [LARGE SCALE GENOMIC DNA]</scope>
    <source>
        <strain evidence="6 7">KCTC 52518</strain>
    </source>
</reference>
<gene>
    <name evidence="6" type="ORF">E8M01_14700</name>
</gene>
<keyword evidence="3" id="KW-0804">Transcription</keyword>
<evidence type="ECO:0000256" key="2">
    <source>
        <dbReference type="ARBA" id="ARBA00023125"/>
    </source>
</evidence>
<proteinExistence type="predicted"/>
<dbReference type="InterPro" id="IPR014757">
    <property type="entry name" value="Tscrpt_reg_IclR_C"/>
</dbReference>
<dbReference type="KEGG" id="pstg:E8M01_14700"/>
<name>A0A4D7B4B6_9HYPH</name>
<accession>A0A4D7B4B6</accession>
<evidence type="ECO:0000256" key="3">
    <source>
        <dbReference type="ARBA" id="ARBA00023163"/>
    </source>
</evidence>
<keyword evidence="1" id="KW-0805">Transcription regulation</keyword>
<dbReference type="AlphaFoldDB" id="A0A4D7B4B6"/>
<dbReference type="PANTHER" id="PTHR30136">
    <property type="entry name" value="HELIX-TURN-HELIX TRANSCRIPTIONAL REGULATOR, ICLR FAMILY"/>
    <property type="match status" value="1"/>
</dbReference>
<dbReference type="GO" id="GO:0003677">
    <property type="term" value="F:DNA binding"/>
    <property type="evidence" value="ECO:0007669"/>
    <property type="project" value="UniProtKB-KW"/>
</dbReference>
<dbReference type="Pfam" id="PF01614">
    <property type="entry name" value="IclR_C"/>
    <property type="match status" value="1"/>
</dbReference>
<dbReference type="Proteomes" id="UP000298781">
    <property type="component" value="Chromosome"/>
</dbReference>
<dbReference type="PANTHER" id="PTHR30136:SF34">
    <property type="entry name" value="TRANSCRIPTIONAL REGULATOR"/>
    <property type="match status" value="1"/>
</dbReference>